<feature type="transmembrane region" description="Helical" evidence="1">
    <location>
        <begin position="20"/>
        <end position="41"/>
    </location>
</feature>
<feature type="transmembrane region" description="Helical" evidence="1">
    <location>
        <begin position="192"/>
        <end position="214"/>
    </location>
</feature>
<keyword evidence="1" id="KW-0812">Transmembrane</keyword>
<evidence type="ECO:0000313" key="2">
    <source>
        <dbReference type="EMBL" id="CAB4545659.1"/>
    </source>
</evidence>
<feature type="transmembrane region" description="Helical" evidence="1">
    <location>
        <begin position="155"/>
        <end position="180"/>
    </location>
</feature>
<dbReference type="GO" id="GO:0140359">
    <property type="term" value="F:ABC-type transporter activity"/>
    <property type="evidence" value="ECO:0007669"/>
    <property type="project" value="InterPro"/>
</dbReference>
<protein>
    <submittedName>
        <fullName evidence="2">Unannotated protein</fullName>
    </submittedName>
</protein>
<evidence type="ECO:0000256" key="1">
    <source>
        <dbReference type="SAM" id="Phobius"/>
    </source>
</evidence>
<gene>
    <name evidence="2" type="ORF">UFOPK1495_00487</name>
</gene>
<dbReference type="EMBL" id="CAEZSU010000037">
    <property type="protein sequence ID" value="CAB4545659.1"/>
    <property type="molecule type" value="Genomic_DNA"/>
</dbReference>
<feature type="transmembrane region" description="Helical" evidence="1">
    <location>
        <begin position="123"/>
        <end position="149"/>
    </location>
</feature>
<dbReference type="Pfam" id="PF12679">
    <property type="entry name" value="ABC2_membrane_2"/>
    <property type="match status" value="1"/>
</dbReference>
<sequence>MIAQRFPVFAQGVRDRRKSLVWWSVGVTVYIGVIAAMWPSIRGAAGLSDIMSQLPQPILDLMGASDYDISTGAGYVSGELFGFMIPIFILILTIGAGAAAIGGAEERGTLDLLLSHPISRRQVLLQSAALVAVEALLFGVVIVVTLAIATPLADLQIAFVHSVGAAFGIVFLGVALGWIALAVGAATGSRSLALASTGSLAAVTYLLGSLSGLVDFLHNAKWISPFFYANDGAPLVHGYTWWHGLVLAGVGVMALVIGIIRFDRRNLSN</sequence>
<feature type="transmembrane region" description="Helical" evidence="1">
    <location>
        <begin position="241"/>
        <end position="260"/>
    </location>
</feature>
<name>A0A6J6C4Y1_9ZZZZ</name>
<feature type="transmembrane region" description="Helical" evidence="1">
    <location>
        <begin position="80"/>
        <end position="102"/>
    </location>
</feature>
<dbReference type="GO" id="GO:0005886">
    <property type="term" value="C:plasma membrane"/>
    <property type="evidence" value="ECO:0007669"/>
    <property type="project" value="UniProtKB-SubCell"/>
</dbReference>
<organism evidence="2">
    <name type="scientific">freshwater metagenome</name>
    <dbReference type="NCBI Taxonomy" id="449393"/>
    <lineage>
        <taxon>unclassified sequences</taxon>
        <taxon>metagenomes</taxon>
        <taxon>ecological metagenomes</taxon>
    </lineage>
</organism>
<keyword evidence="1" id="KW-1133">Transmembrane helix</keyword>
<proteinExistence type="predicted"/>
<reference evidence="2" key="1">
    <citation type="submission" date="2020-05" db="EMBL/GenBank/DDBJ databases">
        <authorList>
            <person name="Chiriac C."/>
            <person name="Salcher M."/>
            <person name="Ghai R."/>
            <person name="Kavagutti S V."/>
        </authorList>
    </citation>
    <scope>NUCLEOTIDE SEQUENCE</scope>
</reference>
<accession>A0A6J6C4Y1</accession>
<keyword evidence="1" id="KW-0472">Membrane</keyword>
<dbReference type="AlphaFoldDB" id="A0A6J6C4Y1"/>